<protein>
    <submittedName>
        <fullName evidence="1">Uncharacterized protein</fullName>
    </submittedName>
</protein>
<organism evidence="1 2">
    <name type="scientific">Terrisporobacter mayombei</name>
    <dbReference type="NCBI Taxonomy" id="1541"/>
    <lineage>
        <taxon>Bacteria</taxon>
        <taxon>Bacillati</taxon>
        <taxon>Bacillota</taxon>
        <taxon>Clostridia</taxon>
        <taxon>Peptostreptococcales</taxon>
        <taxon>Peptostreptococcaceae</taxon>
        <taxon>Terrisporobacter</taxon>
    </lineage>
</organism>
<evidence type="ECO:0000313" key="2">
    <source>
        <dbReference type="Proteomes" id="UP001235030"/>
    </source>
</evidence>
<dbReference type="EMBL" id="CP101637">
    <property type="protein sequence ID" value="WMT82724.1"/>
    <property type="molecule type" value="Genomic_DNA"/>
</dbReference>
<gene>
    <name evidence="1" type="ORF">TEMA_32130</name>
</gene>
<accession>A0ABY9Q562</accession>
<reference evidence="1 2" key="1">
    <citation type="submission" date="2022-07" db="EMBL/GenBank/DDBJ databases">
        <title>Genome sequence of Terrisporobacter mayombei DSM6539.</title>
        <authorList>
            <person name="Boeer T."/>
            <person name="Bengelsdorf F.R."/>
            <person name="Daniel R."/>
            <person name="Poehlein A."/>
        </authorList>
    </citation>
    <scope>NUCLEOTIDE SEQUENCE [LARGE SCALE GENOMIC DNA]</scope>
    <source>
        <strain evidence="1 2">DSM 6539</strain>
    </source>
</reference>
<name>A0ABY9Q562_9FIRM</name>
<proteinExistence type="predicted"/>
<dbReference type="RefSeq" id="WP_228105527.1">
    <property type="nucleotide sequence ID" value="NZ_CP101637.1"/>
</dbReference>
<sequence length="63" mass="7485">MNNFNDLKNLYEDGYRCIYQDGTEGDRNIYLKNFDEEKSTVVNLQDENEFSQFQDYVGGLRMS</sequence>
<dbReference type="Proteomes" id="UP001235030">
    <property type="component" value="Chromosome"/>
</dbReference>
<keyword evidence="2" id="KW-1185">Reference proteome</keyword>
<evidence type="ECO:0000313" key="1">
    <source>
        <dbReference type="EMBL" id="WMT82724.1"/>
    </source>
</evidence>